<protein>
    <submittedName>
        <fullName evidence="3">Appr-1-p processing protein</fullName>
    </submittedName>
</protein>
<dbReference type="InterPro" id="IPR043472">
    <property type="entry name" value="Macro_dom-like"/>
</dbReference>
<dbReference type="Pfam" id="PF01661">
    <property type="entry name" value="Macro"/>
    <property type="match status" value="1"/>
</dbReference>
<dbReference type="Gene3D" id="3.40.220.10">
    <property type="entry name" value="Leucine Aminopeptidase, subunit E, domain 1"/>
    <property type="match status" value="1"/>
</dbReference>
<dbReference type="PANTHER" id="PTHR12521:SF0">
    <property type="entry name" value="ADP-RIBOSE GLYCOHYDROLASE OARD1"/>
    <property type="match status" value="1"/>
</dbReference>
<reference evidence="3 4" key="1">
    <citation type="submission" date="2019-03" db="EMBL/GenBank/DDBJ databases">
        <authorList>
            <person name="Jensen L."/>
            <person name="Storgaard J."/>
            <person name="Sulaj E."/>
            <person name="Schramm A."/>
            <person name="Marshall I.P.G."/>
        </authorList>
    </citation>
    <scope>NUCLEOTIDE SEQUENCE [LARGE SCALE GENOMIC DNA]</scope>
    <source>
        <strain evidence="3 4">2017H2G3</strain>
    </source>
</reference>
<dbReference type="SUPFAM" id="SSF52949">
    <property type="entry name" value="Macro domain-like"/>
    <property type="match status" value="1"/>
</dbReference>
<evidence type="ECO:0000256" key="1">
    <source>
        <dbReference type="ARBA" id="ARBA00035885"/>
    </source>
</evidence>
<dbReference type="OrthoDB" id="9780211at2"/>
<comment type="caution">
    <text evidence="3">The sequence shown here is derived from an EMBL/GenBank/DDBJ whole genome shotgun (WGS) entry which is preliminary data.</text>
</comment>
<sequence>MIKIVEGDILQATESIIGHQVNCQGVMGAGLAKQIRVMYPIVFNGYKNYCNNRHPYDLLGEVQLIQVSNEKYIANIFAQLNYGRKKLIYTDYESLSKGMNYLKDLARKYDKSITLPYGIGCGLAGGDWNVVHKLIQEVFEDYEVTLYKFK</sequence>
<dbReference type="AlphaFoldDB" id="A0A4R1AUS9"/>
<proteinExistence type="predicted"/>
<organism evidence="3 4">
    <name type="scientific">Cytobacillus praedii</name>
    <dbReference type="NCBI Taxonomy" id="1742358"/>
    <lineage>
        <taxon>Bacteria</taxon>
        <taxon>Bacillati</taxon>
        <taxon>Bacillota</taxon>
        <taxon>Bacilli</taxon>
        <taxon>Bacillales</taxon>
        <taxon>Bacillaceae</taxon>
        <taxon>Cytobacillus</taxon>
    </lineage>
</organism>
<dbReference type="RefSeq" id="WP_131239277.1">
    <property type="nucleotide sequence ID" value="NZ_SJTH01000079.1"/>
</dbReference>
<evidence type="ECO:0000259" key="2">
    <source>
        <dbReference type="PROSITE" id="PS51154"/>
    </source>
</evidence>
<dbReference type="EMBL" id="SJTH01000079">
    <property type="protein sequence ID" value="TCJ01149.1"/>
    <property type="molecule type" value="Genomic_DNA"/>
</dbReference>
<dbReference type="Proteomes" id="UP000293846">
    <property type="component" value="Unassembled WGS sequence"/>
</dbReference>
<evidence type="ECO:0000313" key="3">
    <source>
        <dbReference type="EMBL" id="TCJ01149.1"/>
    </source>
</evidence>
<dbReference type="SMART" id="SM00506">
    <property type="entry name" value="A1pp"/>
    <property type="match status" value="1"/>
</dbReference>
<dbReference type="InterPro" id="IPR050892">
    <property type="entry name" value="ADP-ribose_metab_enzymes"/>
</dbReference>
<evidence type="ECO:0000313" key="4">
    <source>
        <dbReference type="Proteomes" id="UP000293846"/>
    </source>
</evidence>
<dbReference type="PANTHER" id="PTHR12521">
    <property type="entry name" value="PROTEIN C6ORF130"/>
    <property type="match status" value="1"/>
</dbReference>
<name>A0A4R1AUS9_9BACI</name>
<keyword evidence="4" id="KW-1185">Reference proteome</keyword>
<comment type="catalytic activity">
    <reaction evidence="1">
        <text>an N-(ADP-alpha-D-ribosyl)-thymidine in DNA + H2O = a thymidine in DNA + ADP-D-ribose</text>
        <dbReference type="Rhea" id="RHEA:71655"/>
        <dbReference type="Rhea" id="RHEA-COMP:13556"/>
        <dbReference type="Rhea" id="RHEA-COMP:18051"/>
        <dbReference type="ChEBI" id="CHEBI:15377"/>
        <dbReference type="ChEBI" id="CHEBI:57967"/>
        <dbReference type="ChEBI" id="CHEBI:137386"/>
        <dbReference type="ChEBI" id="CHEBI:191199"/>
    </reaction>
    <physiologicalReaction direction="left-to-right" evidence="1">
        <dbReference type="Rhea" id="RHEA:71656"/>
    </physiologicalReaction>
</comment>
<gene>
    <name evidence="3" type="ORF">E0Y62_25545</name>
</gene>
<dbReference type="PROSITE" id="PS51154">
    <property type="entry name" value="MACRO"/>
    <property type="match status" value="1"/>
</dbReference>
<feature type="domain" description="Macro" evidence="2">
    <location>
        <begin position="1"/>
        <end position="150"/>
    </location>
</feature>
<dbReference type="GO" id="GO:0140291">
    <property type="term" value="P:peptidyl-glutamate ADP-deribosylation"/>
    <property type="evidence" value="ECO:0007669"/>
    <property type="project" value="TreeGrafter"/>
</dbReference>
<accession>A0A4R1AUS9</accession>
<dbReference type="InterPro" id="IPR002589">
    <property type="entry name" value="Macro_dom"/>
</dbReference>